<dbReference type="GO" id="GO:0098552">
    <property type="term" value="C:side of membrane"/>
    <property type="evidence" value="ECO:0007669"/>
    <property type="project" value="UniProtKB-KW"/>
</dbReference>
<evidence type="ECO:0000256" key="6">
    <source>
        <dbReference type="ARBA" id="ARBA00022729"/>
    </source>
</evidence>
<organism evidence="14 15">
    <name type="scientific">Agaricus bisporus var. burnettii</name>
    <dbReference type="NCBI Taxonomy" id="192524"/>
    <lineage>
        <taxon>Eukaryota</taxon>
        <taxon>Fungi</taxon>
        <taxon>Dikarya</taxon>
        <taxon>Basidiomycota</taxon>
        <taxon>Agaricomycotina</taxon>
        <taxon>Agaricomycetes</taxon>
        <taxon>Agaricomycetidae</taxon>
        <taxon>Agaricales</taxon>
        <taxon>Agaricineae</taxon>
        <taxon>Agaricaceae</taxon>
        <taxon>Agaricus</taxon>
    </lineage>
</organism>
<dbReference type="GO" id="GO:0016810">
    <property type="term" value="F:hydrolase activity, acting on carbon-nitrogen (but not peptide) bonds"/>
    <property type="evidence" value="ECO:0007669"/>
    <property type="project" value="InterPro"/>
</dbReference>
<proteinExistence type="predicted"/>
<keyword evidence="8" id="KW-0472">Membrane</keyword>
<evidence type="ECO:0000256" key="10">
    <source>
        <dbReference type="ARBA" id="ARBA00023288"/>
    </source>
</evidence>
<evidence type="ECO:0000256" key="12">
    <source>
        <dbReference type="SAM" id="SignalP"/>
    </source>
</evidence>
<evidence type="ECO:0000256" key="1">
    <source>
        <dbReference type="ARBA" id="ARBA00001941"/>
    </source>
</evidence>
<name>A0A8H7EWY2_AGABI</name>
<comment type="caution">
    <text evidence="14">The sequence shown here is derived from an EMBL/GenBank/DDBJ whole genome shotgun (WGS) entry which is preliminary data.</text>
</comment>
<dbReference type="GO" id="GO:0005886">
    <property type="term" value="C:plasma membrane"/>
    <property type="evidence" value="ECO:0007669"/>
    <property type="project" value="UniProtKB-SubCell"/>
</dbReference>
<evidence type="ECO:0000256" key="2">
    <source>
        <dbReference type="ARBA" id="ARBA00004609"/>
    </source>
</evidence>
<sequence>MIASFFVTFAFALLSLAAPATETLERRQRAQVINRCSTPNTAALTFDDGPYIYMKDIVDLLDQNNAKGTFFYNGNNYRCIYDPDMVDNVKYAYNHGHQVASHTWGHEHLASLTWDQIHDEMWRVELALSRITGAYPAFFRPPYGEYNNLVLDAAGIRGQAAVIWDLDSGDSAGASVASQKSEYDDAVDRHPSTILSLQHEVYETTAHQVVEYAINQLQNAGYRLVTVAECLGEDPYQSVAAPQSRTADWHC</sequence>
<evidence type="ECO:0000313" key="15">
    <source>
        <dbReference type="Proteomes" id="UP000629468"/>
    </source>
</evidence>
<keyword evidence="6 12" id="KW-0732">Signal</keyword>
<dbReference type="InterPro" id="IPR002509">
    <property type="entry name" value="NODB_dom"/>
</dbReference>
<dbReference type="SUPFAM" id="SSF88713">
    <property type="entry name" value="Glycoside hydrolase/deacetylase"/>
    <property type="match status" value="1"/>
</dbReference>
<dbReference type="Pfam" id="PF01522">
    <property type="entry name" value="Polysacc_deac_1"/>
    <property type="match status" value="1"/>
</dbReference>
<evidence type="ECO:0000256" key="4">
    <source>
        <dbReference type="ARBA" id="ARBA00022622"/>
    </source>
</evidence>
<dbReference type="AlphaFoldDB" id="A0A8H7EWY2"/>
<gene>
    <name evidence="14" type="ORF">Agabi119p4_9568</name>
</gene>
<dbReference type="CDD" id="cd10951">
    <property type="entry name" value="CE4_ClCDA_like"/>
    <property type="match status" value="1"/>
</dbReference>
<dbReference type="Proteomes" id="UP000629468">
    <property type="component" value="Unassembled WGS sequence"/>
</dbReference>
<dbReference type="Gene3D" id="3.20.20.370">
    <property type="entry name" value="Glycoside hydrolase/deacetylase"/>
    <property type="match status" value="1"/>
</dbReference>
<keyword evidence="3" id="KW-1003">Cell membrane</keyword>
<evidence type="ECO:0000256" key="5">
    <source>
        <dbReference type="ARBA" id="ARBA00022723"/>
    </source>
</evidence>
<evidence type="ECO:0000256" key="3">
    <source>
        <dbReference type="ARBA" id="ARBA00022475"/>
    </source>
</evidence>
<evidence type="ECO:0000256" key="8">
    <source>
        <dbReference type="ARBA" id="ARBA00023136"/>
    </source>
</evidence>
<accession>A0A8H7EWY2</accession>
<comment type="cofactor">
    <cofactor evidence="1">
        <name>Co(2+)</name>
        <dbReference type="ChEBI" id="CHEBI:48828"/>
    </cofactor>
</comment>
<dbReference type="InterPro" id="IPR011330">
    <property type="entry name" value="Glyco_hydro/deAcase_b/a-brl"/>
</dbReference>
<keyword evidence="10" id="KW-0449">Lipoprotein</keyword>
<dbReference type="GO" id="GO:0005975">
    <property type="term" value="P:carbohydrate metabolic process"/>
    <property type="evidence" value="ECO:0007669"/>
    <property type="project" value="InterPro"/>
</dbReference>
<dbReference type="GO" id="GO:0071555">
    <property type="term" value="P:cell wall organization"/>
    <property type="evidence" value="ECO:0007669"/>
    <property type="project" value="UniProtKB-KW"/>
</dbReference>
<comment type="subcellular location">
    <subcellularLocation>
        <location evidence="2">Cell membrane</location>
        <topology evidence="2">Lipid-anchor</topology>
        <topology evidence="2">GPI-anchor</topology>
    </subcellularLocation>
</comment>
<dbReference type="PANTHER" id="PTHR46471">
    <property type="entry name" value="CHITIN DEACETYLASE"/>
    <property type="match status" value="1"/>
</dbReference>
<evidence type="ECO:0000259" key="13">
    <source>
        <dbReference type="PROSITE" id="PS51677"/>
    </source>
</evidence>
<dbReference type="PANTHER" id="PTHR46471:SF2">
    <property type="entry name" value="CHITIN DEACETYLASE-RELATED"/>
    <property type="match status" value="1"/>
</dbReference>
<keyword evidence="5" id="KW-0479">Metal-binding</keyword>
<evidence type="ECO:0000313" key="14">
    <source>
        <dbReference type="EMBL" id="KAF7761576.1"/>
    </source>
</evidence>
<reference evidence="14 15" key="1">
    <citation type="journal article" name="Sci. Rep.">
        <title>Telomere-to-telomere assembled and centromere annotated genomes of the two main subspecies of the button mushroom Agaricus bisporus reveal especially polymorphic chromosome ends.</title>
        <authorList>
            <person name="Sonnenberg A.S.M."/>
            <person name="Sedaghat-Telgerd N."/>
            <person name="Lavrijssen B."/>
            <person name="Ohm R.A."/>
            <person name="Hendrickx P.M."/>
            <person name="Scholtmeijer K."/>
            <person name="Baars J.J.P."/>
            <person name="van Peer A."/>
        </authorList>
    </citation>
    <scope>NUCLEOTIDE SEQUENCE [LARGE SCALE GENOMIC DNA]</scope>
    <source>
        <strain evidence="14 15">H119_p4</strain>
    </source>
</reference>
<keyword evidence="4" id="KW-0336">GPI-anchor</keyword>
<dbReference type="PROSITE" id="PS51677">
    <property type="entry name" value="NODB"/>
    <property type="match status" value="1"/>
</dbReference>
<evidence type="ECO:0000256" key="11">
    <source>
        <dbReference type="ARBA" id="ARBA00023316"/>
    </source>
</evidence>
<dbReference type="GO" id="GO:0046872">
    <property type="term" value="F:metal ion binding"/>
    <property type="evidence" value="ECO:0007669"/>
    <property type="project" value="UniProtKB-KW"/>
</dbReference>
<keyword evidence="11" id="KW-0961">Cell wall biogenesis/degradation</keyword>
<feature type="chain" id="PRO_5034604337" evidence="12">
    <location>
        <begin position="18"/>
        <end position="251"/>
    </location>
</feature>
<keyword evidence="7" id="KW-0378">Hydrolase</keyword>
<feature type="domain" description="NodB homology" evidence="13">
    <location>
        <begin position="40"/>
        <end position="225"/>
    </location>
</feature>
<dbReference type="EMBL" id="JABXXO010000013">
    <property type="protein sequence ID" value="KAF7761576.1"/>
    <property type="molecule type" value="Genomic_DNA"/>
</dbReference>
<evidence type="ECO:0000256" key="7">
    <source>
        <dbReference type="ARBA" id="ARBA00022801"/>
    </source>
</evidence>
<evidence type="ECO:0000256" key="9">
    <source>
        <dbReference type="ARBA" id="ARBA00023277"/>
    </source>
</evidence>
<keyword evidence="9" id="KW-0119">Carbohydrate metabolism</keyword>
<feature type="signal peptide" evidence="12">
    <location>
        <begin position="1"/>
        <end position="17"/>
    </location>
</feature>
<keyword evidence="4" id="KW-0325">Glycoprotein</keyword>
<protein>
    <submittedName>
        <fullName evidence="14">CAZyme family CE4</fullName>
    </submittedName>
</protein>